<dbReference type="SUPFAM" id="SSF50630">
    <property type="entry name" value="Acid proteases"/>
    <property type="match status" value="1"/>
</dbReference>
<dbReference type="Proteomes" id="UP000799424">
    <property type="component" value="Unassembled WGS sequence"/>
</dbReference>
<evidence type="ECO:0000313" key="6">
    <source>
        <dbReference type="Proteomes" id="UP000799424"/>
    </source>
</evidence>
<organism evidence="5 6">
    <name type="scientific">Ophiobolus disseminans</name>
    <dbReference type="NCBI Taxonomy" id="1469910"/>
    <lineage>
        <taxon>Eukaryota</taxon>
        <taxon>Fungi</taxon>
        <taxon>Dikarya</taxon>
        <taxon>Ascomycota</taxon>
        <taxon>Pezizomycotina</taxon>
        <taxon>Dothideomycetes</taxon>
        <taxon>Pleosporomycetidae</taxon>
        <taxon>Pleosporales</taxon>
        <taxon>Pleosporineae</taxon>
        <taxon>Phaeosphaeriaceae</taxon>
        <taxon>Ophiobolus</taxon>
    </lineage>
</organism>
<accession>A0A6A7AA42</accession>
<dbReference type="OrthoDB" id="771136at2759"/>
<keyword evidence="5" id="KW-0378">Hydrolase</keyword>
<dbReference type="AlphaFoldDB" id="A0A6A7AA42"/>
<dbReference type="InterPro" id="IPR021109">
    <property type="entry name" value="Peptidase_aspartic_dom_sf"/>
</dbReference>
<dbReference type="PANTHER" id="PTHR47966">
    <property type="entry name" value="BETA-SITE APP-CLEAVING ENZYME, ISOFORM A-RELATED"/>
    <property type="match status" value="1"/>
</dbReference>
<dbReference type="Pfam" id="PF00026">
    <property type="entry name" value="Asp"/>
    <property type="match status" value="1"/>
</dbReference>
<dbReference type="InterPro" id="IPR033121">
    <property type="entry name" value="PEPTIDASE_A1"/>
</dbReference>
<dbReference type="Gene3D" id="2.40.70.10">
    <property type="entry name" value="Acid Proteases"/>
    <property type="match status" value="2"/>
</dbReference>
<feature type="region of interest" description="Disordered" evidence="2">
    <location>
        <begin position="383"/>
        <end position="406"/>
    </location>
</feature>
<keyword evidence="3" id="KW-0732">Signal</keyword>
<feature type="signal peptide" evidence="3">
    <location>
        <begin position="1"/>
        <end position="18"/>
    </location>
</feature>
<dbReference type="InterPro" id="IPR001461">
    <property type="entry name" value="Aspartic_peptidase_A1"/>
</dbReference>
<dbReference type="GO" id="GO:0006508">
    <property type="term" value="P:proteolysis"/>
    <property type="evidence" value="ECO:0007669"/>
    <property type="project" value="UniProtKB-KW"/>
</dbReference>
<dbReference type="EMBL" id="MU006220">
    <property type="protein sequence ID" value="KAF2830170.1"/>
    <property type="molecule type" value="Genomic_DNA"/>
</dbReference>
<keyword evidence="5" id="KW-0645">Protease</keyword>
<sequence>MMHFISMLALAVVALTTAVHSNVRAVGAAEPSGSFVKLPLHQMQVRSSLSKRQTSVPVDTEDLGLVYIVDGLSERSKASCLRLSRYDPLNSTTARIRDESFNITYGTGSSMGPYFTDDFRIGSLVAKNASFGVAAATVDCEAGILGIGPKRAESAGTVVEALTTQGQINSHVYALDLKPVDETGSIVLGGIDTKKYKSLTKVRTDRFRSYLTQLAITLPNKTSTEFDPAIWRGNNSNGLPVLFDMGTPTNLLPNALYFAIGSLYPDAMSYDSGHGWPAFKVPCDAPHGSFDYTFDNVTIKVSLKDSLHKNPKINICSFGFTLGPQDSGRIPFILGDSFMRGAYMVFDLDNDEIWMGETADCGSNIVPVGKGKDAVPVVPGCGSGAGTESKPTQTGYVPPPAFTAMK</sequence>
<feature type="domain" description="Peptidase A1" evidence="4">
    <location>
        <begin position="52"/>
        <end position="356"/>
    </location>
</feature>
<dbReference type="PRINTS" id="PR00792">
    <property type="entry name" value="PEPSIN"/>
</dbReference>
<keyword evidence="6" id="KW-1185">Reference proteome</keyword>
<evidence type="ECO:0000256" key="3">
    <source>
        <dbReference type="SAM" id="SignalP"/>
    </source>
</evidence>
<feature type="chain" id="PRO_5025464875" evidence="3">
    <location>
        <begin position="19"/>
        <end position="406"/>
    </location>
</feature>
<proteinExistence type="inferred from homology"/>
<reference evidence="5" key="1">
    <citation type="journal article" date="2020" name="Stud. Mycol.">
        <title>101 Dothideomycetes genomes: a test case for predicting lifestyles and emergence of pathogens.</title>
        <authorList>
            <person name="Haridas S."/>
            <person name="Albert R."/>
            <person name="Binder M."/>
            <person name="Bloem J."/>
            <person name="Labutti K."/>
            <person name="Salamov A."/>
            <person name="Andreopoulos B."/>
            <person name="Baker S."/>
            <person name="Barry K."/>
            <person name="Bills G."/>
            <person name="Bluhm B."/>
            <person name="Cannon C."/>
            <person name="Castanera R."/>
            <person name="Culley D."/>
            <person name="Daum C."/>
            <person name="Ezra D."/>
            <person name="Gonzalez J."/>
            <person name="Henrissat B."/>
            <person name="Kuo A."/>
            <person name="Liang C."/>
            <person name="Lipzen A."/>
            <person name="Lutzoni F."/>
            <person name="Magnuson J."/>
            <person name="Mondo S."/>
            <person name="Nolan M."/>
            <person name="Ohm R."/>
            <person name="Pangilinan J."/>
            <person name="Park H.-J."/>
            <person name="Ramirez L."/>
            <person name="Alfaro M."/>
            <person name="Sun H."/>
            <person name="Tritt A."/>
            <person name="Yoshinaga Y."/>
            <person name="Zwiers L.-H."/>
            <person name="Turgeon B."/>
            <person name="Goodwin S."/>
            <person name="Spatafora J."/>
            <person name="Crous P."/>
            <person name="Grigoriev I."/>
        </authorList>
    </citation>
    <scope>NUCLEOTIDE SEQUENCE</scope>
    <source>
        <strain evidence="5">CBS 113818</strain>
    </source>
</reference>
<evidence type="ECO:0000313" key="5">
    <source>
        <dbReference type="EMBL" id="KAF2830170.1"/>
    </source>
</evidence>
<dbReference type="PANTHER" id="PTHR47966:SF65">
    <property type="entry name" value="ASPARTIC-TYPE ENDOPEPTIDASE"/>
    <property type="match status" value="1"/>
</dbReference>
<comment type="similarity">
    <text evidence="1">Belongs to the peptidase A1 family.</text>
</comment>
<evidence type="ECO:0000256" key="1">
    <source>
        <dbReference type="ARBA" id="ARBA00007447"/>
    </source>
</evidence>
<dbReference type="GO" id="GO:0004190">
    <property type="term" value="F:aspartic-type endopeptidase activity"/>
    <property type="evidence" value="ECO:0007669"/>
    <property type="project" value="InterPro"/>
</dbReference>
<evidence type="ECO:0000256" key="2">
    <source>
        <dbReference type="SAM" id="MobiDB-lite"/>
    </source>
</evidence>
<name>A0A6A7AA42_9PLEO</name>
<feature type="compositionally biased region" description="Pro residues" evidence="2">
    <location>
        <begin position="397"/>
        <end position="406"/>
    </location>
</feature>
<evidence type="ECO:0000259" key="4">
    <source>
        <dbReference type="PROSITE" id="PS51767"/>
    </source>
</evidence>
<dbReference type="PROSITE" id="PS51767">
    <property type="entry name" value="PEPTIDASE_A1"/>
    <property type="match status" value="1"/>
</dbReference>
<gene>
    <name evidence="5" type="ORF">CC86DRAFT_379623</name>
</gene>
<protein>
    <submittedName>
        <fullName evidence="5">Acid protease</fullName>
    </submittedName>
</protein>